<evidence type="ECO:0000256" key="4">
    <source>
        <dbReference type="ARBA" id="ARBA00022692"/>
    </source>
</evidence>
<reference evidence="9 10" key="1">
    <citation type="submission" date="2022-04" db="EMBL/GenBank/DDBJ databases">
        <title>Leucobacter sp. isolated from rhizosphere of garlic.</title>
        <authorList>
            <person name="Won M."/>
            <person name="Lee C.-M."/>
            <person name="Woen H.-Y."/>
            <person name="Kwon S.-W."/>
        </authorList>
    </citation>
    <scope>NUCLEOTIDE SEQUENCE [LARGE SCALE GENOMIC DNA]</scope>
    <source>
        <strain evidence="9 10">H21R-40</strain>
    </source>
</reference>
<accession>A0ABY4FP25</accession>
<dbReference type="CDD" id="cd06261">
    <property type="entry name" value="TM_PBP2"/>
    <property type="match status" value="1"/>
</dbReference>
<evidence type="ECO:0000313" key="10">
    <source>
        <dbReference type="Proteomes" id="UP000831786"/>
    </source>
</evidence>
<dbReference type="InterPro" id="IPR035906">
    <property type="entry name" value="MetI-like_sf"/>
</dbReference>
<keyword evidence="4 7" id="KW-0812">Transmembrane</keyword>
<organism evidence="9 10">
    <name type="scientific">Leucobacter allii</name>
    <dbReference type="NCBI Taxonomy" id="2932247"/>
    <lineage>
        <taxon>Bacteria</taxon>
        <taxon>Bacillati</taxon>
        <taxon>Actinomycetota</taxon>
        <taxon>Actinomycetes</taxon>
        <taxon>Micrococcales</taxon>
        <taxon>Microbacteriaceae</taxon>
        <taxon>Leucobacter</taxon>
    </lineage>
</organism>
<keyword evidence="10" id="KW-1185">Reference proteome</keyword>
<feature type="transmembrane region" description="Helical" evidence="7">
    <location>
        <begin position="167"/>
        <end position="188"/>
    </location>
</feature>
<protein>
    <submittedName>
        <fullName evidence="9">ABC transporter permease</fullName>
    </submittedName>
</protein>
<dbReference type="Pfam" id="PF00528">
    <property type="entry name" value="BPD_transp_1"/>
    <property type="match status" value="1"/>
</dbReference>
<gene>
    <name evidence="9" type="ORF">MUN78_04035</name>
</gene>
<evidence type="ECO:0000256" key="7">
    <source>
        <dbReference type="RuleBase" id="RU363032"/>
    </source>
</evidence>
<evidence type="ECO:0000256" key="1">
    <source>
        <dbReference type="ARBA" id="ARBA00004651"/>
    </source>
</evidence>
<evidence type="ECO:0000259" key="8">
    <source>
        <dbReference type="PROSITE" id="PS50928"/>
    </source>
</evidence>
<feature type="transmembrane region" description="Helical" evidence="7">
    <location>
        <begin position="208"/>
        <end position="228"/>
    </location>
</feature>
<feature type="transmembrane region" description="Helical" evidence="7">
    <location>
        <begin position="73"/>
        <end position="97"/>
    </location>
</feature>
<evidence type="ECO:0000256" key="3">
    <source>
        <dbReference type="ARBA" id="ARBA00022475"/>
    </source>
</evidence>
<keyword evidence="3" id="KW-1003">Cell membrane</keyword>
<feature type="domain" description="ABC transmembrane type-1" evidence="8">
    <location>
        <begin position="34"/>
        <end position="228"/>
    </location>
</feature>
<dbReference type="InterPro" id="IPR000515">
    <property type="entry name" value="MetI-like"/>
</dbReference>
<evidence type="ECO:0000256" key="2">
    <source>
        <dbReference type="ARBA" id="ARBA00022448"/>
    </source>
</evidence>
<comment type="subcellular location">
    <subcellularLocation>
        <location evidence="1 7">Cell membrane</location>
        <topology evidence="1 7">Multi-pass membrane protein</topology>
    </subcellularLocation>
</comment>
<dbReference type="PROSITE" id="PS50928">
    <property type="entry name" value="ABC_TM1"/>
    <property type="match status" value="1"/>
</dbReference>
<dbReference type="Proteomes" id="UP000831786">
    <property type="component" value="Chromosome"/>
</dbReference>
<comment type="similarity">
    <text evidence="7">Belongs to the binding-protein-dependent transport system permease family.</text>
</comment>
<dbReference type="InterPro" id="IPR051322">
    <property type="entry name" value="AA_ABC_Transporter_Permease"/>
</dbReference>
<dbReference type="EMBL" id="CP095045">
    <property type="protein sequence ID" value="UOQ58020.1"/>
    <property type="molecule type" value="Genomic_DNA"/>
</dbReference>
<dbReference type="Gene3D" id="1.10.3720.10">
    <property type="entry name" value="MetI-like"/>
    <property type="match status" value="1"/>
</dbReference>
<name>A0ABY4FP25_9MICO</name>
<proteinExistence type="inferred from homology"/>
<keyword evidence="6 7" id="KW-0472">Membrane</keyword>
<keyword evidence="2 7" id="KW-0813">Transport</keyword>
<feature type="transmembrane region" description="Helical" evidence="7">
    <location>
        <begin position="103"/>
        <end position="126"/>
    </location>
</feature>
<evidence type="ECO:0000256" key="5">
    <source>
        <dbReference type="ARBA" id="ARBA00022989"/>
    </source>
</evidence>
<dbReference type="PANTHER" id="PTHR30450:SF1">
    <property type="entry name" value="D-METHIONINE TRANSPORT SYSTEM PERMEASE PROTEIN METI-RELATED"/>
    <property type="match status" value="1"/>
</dbReference>
<feature type="transmembrane region" description="Helical" evidence="7">
    <location>
        <begin position="39"/>
        <end position="61"/>
    </location>
</feature>
<dbReference type="RefSeq" id="WP_244728953.1">
    <property type="nucleotide sequence ID" value="NZ_CP095045.1"/>
</dbReference>
<keyword evidence="5 7" id="KW-1133">Transmembrane helix</keyword>
<sequence>MTAAIAASGRAAASLPEELGRIAAEHGSEIAAAMGETGYMVLVSILVAVVFGTPLGTLIFLTREGGMLPRRGLWTAANLYVTIVRSFPFLLFVVFMIPLTRLVFGTTFGTVAATFPLAFVAVAIYARLTEQILLELPSGLTQAATAMGATIPQTVFRFLLVDGRSGLVYALTSATISFVSYSTVLGVVGGGGIGDFAMRYGYHQYDFTLMYVAIALIVICVMLLQSLGNRVSRRIDHR</sequence>
<dbReference type="PANTHER" id="PTHR30450">
    <property type="entry name" value="ABC TRANSPORTER PERMEASE"/>
    <property type="match status" value="1"/>
</dbReference>
<dbReference type="SUPFAM" id="SSF161098">
    <property type="entry name" value="MetI-like"/>
    <property type="match status" value="1"/>
</dbReference>
<evidence type="ECO:0000256" key="6">
    <source>
        <dbReference type="ARBA" id="ARBA00023136"/>
    </source>
</evidence>
<evidence type="ECO:0000313" key="9">
    <source>
        <dbReference type="EMBL" id="UOQ58020.1"/>
    </source>
</evidence>